<evidence type="ECO:0000313" key="2">
    <source>
        <dbReference type="EMBL" id="EZP75601.1"/>
    </source>
</evidence>
<dbReference type="PATRIC" id="fig|158500.4.peg.4665"/>
<dbReference type="Proteomes" id="UP000024329">
    <property type="component" value="Unassembled WGS sequence"/>
</dbReference>
<name>A0A031JQA7_9SPHN</name>
<sequence>MPGPILHIGALGMCPHSGQMSIAPGSPRVMLGGMPAATTADMATIAACPFQVPVGAGTKPQPCVTVQWLVPATRVTAGGQPLILSTSPGLCKSAEQIPQGPPTVTTVQTRVIAQ</sequence>
<keyword evidence="4" id="KW-1185">Reference proteome</keyword>
<dbReference type="eggNOG" id="ENOG5032RYY">
    <property type="taxonomic scope" value="Bacteria"/>
</dbReference>
<dbReference type="Proteomes" id="UP000094626">
    <property type="component" value="Plasmid pSA1"/>
</dbReference>
<evidence type="ECO:0000313" key="4">
    <source>
        <dbReference type="Proteomes" id="UP000094626"/>
    </source>
</evidence>
<dbReference type="KEGG" id="nre:BES08_23535"/>
<geneLocation type="plasmid" evidence="1 4">
    <name>pSA1</name>
</geneLocation>
<proteinExistence type="predicted"/>
<dbReference type="OrthoDB" id="675629at2"/>
<evidence type="ECO:0000313" key="1">
    <source>
        <dbReference type="EMBL" id="AOR79746.1"/>
    </source>
</evidence>
<organism evidence="2 3">
    <name type="scientific">Novosphingobium resinovorum</name>
    <dbReference type="NCBI Taxonomy" id="158500"/>
    <lineage>
        <taxon>Bacteria</taxon>
        <taxon>Pseudomonadati</taxon>
        <taxon>Pseudomonadota</taxon>
        <taxon>Alphaproteobacteria</taxon>
        <taxon>Sphingomonadales</taxon>
        <taxon>Sphingomonadaceae</taxon>
        <taxon>Novosphingobium</taxon>
    </lineage>
</organism>
<accession>A0A031JQA7</accession>
<dbReference type="RefSeq" id="WP_008831699.1">
    <property type="nucleotide sequence ID" value="NZ_CP017076.1"/>
</dbReference>
<reference evidence="1" key="2">
    <citation type="submission" date="2016-08" db="EMBL/GenBank/DDBJ databases">
        <authorList>
            <person name="Seilhamer J.J."/>
        </authorList>
    </citation>
    <scope>NUCLEOTIDE SEQUENCE [LARGE SCALE GENOMIC DNA]</scope>
    <source>
        <strain evidence="1">SA1</strain>
        <plasmid evidence="1">pSA1</plasmid>
    </source>
</reference>
<reference evidence="4" key="3">
    <citation type="journal article" date="2017" name="J. Biotechnol.">
        <title>Complete genome sequence of Novosphingobium resinovorum SA1, a versatile xenobiotic-degrading bacterium capable of utilizing sulfanilic acid.</title>
        <authorList>
            <person name="Hegedus B."/>
            <person name="Kos P.B."/>
            <person name="Balint B."/>
            <person name="Maroti G."/>
            <person name="Gan H.M."/>
            <person name="Perei K."/>
            <person name="Rakhely G."/>
        </authorList>
    </citation>
    <scope>NUCLEOTIDE SEQUENCE [LARGE SCALE GENOMIC DNA]</scope>
    <source>
        <strain evidence="4">SA1</strain>
    </source>
</reference>
<dbReference type="AlphaFoldDB" id="A0A031JQA7"/>
<dbReference type="EMBL" id="CP017076">
    <property type="protein sequence ID" value="AOR79746.1"/>
    <property type="molecule type" value="Genomic_DNA"/>
</dbReference>
<reference evidence="2 3" key="1">
    <citation type="submission" date="2014-03" db="EMBL/GenBank/DDBJ databases">
        <title>Whole genome sequence of Novosphingobium resinovorum KF1.</title>
        <authorList>
            <person name="Gan H.M."/>
            <person name="Gan H.Y."/>
            <person name="Chew T.H."/>
            <person name="Savka M.A."/>
        </authorList>
    </citation>
    <scope>NUCLEOTIDE SEQUENCE [LARGE SCALE GENOMIC DNA]</scope>
    <source>
        <strain evidence="2 3">KF1</strain>
    </source>
</reference>
<protein>
    <submittedName>
        <fullName evidence="2">Uncharacterized protein</fullName>
    </submittedName>
</protein>
<evidence type="ECO:0000313" key="3">
    <source>
        <dbReference type="Proteomes" id="UP000024329"/>
    </source>
</evidence>
<gene>
    <name evidence="1" type="ORF">BES08_23535</name>
    <name evidence="2" type="ORF">BV97_04588</name>
</gene>
<keyword evidence="1" id="KW-0614">Plasmid</keyword>
<dbReference type="Gene3D" id="2.60.200.60">
    <property type="match status" value="1"/>
</dbReference>
<dbReference type="EMBL" id="JFYZ01000037">
    <property type="protein sequence ID" value="EZP75601.1"/>
    <property type="molecule type" value="Genomic_DNA"/>
</dbReference>